<feature type="region of interest" description="Disordered" evidence="1">
    <location>
        <begin position="94"/>
        <end position="118"/>
    </location>
</feature>
<dbReference type="EnsemblPlants" id="PNT63630">
    <property type="protein sequence ID" value="PNT63630"/>
    <property type="gene ID" value="BRADI_4g18938v3"/>
</dbReference>
<protein>
    <submittedName>
        <fullName evidence="2 3">Uncharacterized protein</fullName>
    </submittedName>
</protein>
<feature type="region of interest" description="Disordered" evidence="1">
    <location>
        <begin position="128"/>
        <end position="147"/>
    </location>
</feature>
<evidence type="ECO:0000256" key="1">
    <source>
        <dbReference type="SAM" id="MobiDB-lite"/>
    </source>
</evidence>
<evidence type="ECO:0000313" key="2">
    <source>
        <dbReference type="EMBL" id="PNT63630.1"/>
    </source>
</evidence>
<dbReference type="InParanoid" id="A0A2K2CNM8"/>
<name>A0A2K2CNM8_BRADI</name>
<dbReference type="AlphaFoldDB" id="A0A2K2CNM8"/>
<dbReference type="Gramene" id="PNT63630">
    <property type="protein sequence ID" value="PNT63630"/>
    <property type="gene ID" value="BRADI_4g18938v3"/>
</dbReference>
<accession>A0A2K2CNM8</accession>
<reference evidence="2 3" key="1">
    <citation type="journal article" date="2010" name="Nature">
        <title>Genome sequencing and analysis of the model grass Brachypodium distachyon.</title>
        <authorList>
            <consortium name="International Brachypodium Initiative"/>
        </authorList>
    </citation>
    <scope>NUCLEOTIDE SEQUENCE [LARGE SCALE GENOMIC DNA]</scope>
    <source>
        <strain evidence="2 3">Bd21</strain>
    </source>
</reference>
<evidence type="ECO:0000313" key="3">
    <source>
        <dbReference type="EnsemblPlants" id="PNT63630"/>
    </source>
</evidence>
<dbReference type="EMBL" id="CM000883">
    <property type="protein sequence ID" value="PNT63630.1"/>
    <property type="molecule type" value="Genomic_DNA"/>
</dbReference>
<keyword evidence="4" id="KW-1185">Reference proteome</keyword>
<feature type="compositionally biased region" description="Basic and acidic residues" evidence="1">
    <location>
        <begin position="94"/>
        <end position="103"/>
    </location>
</feature>
<sequence>MQRESQLLLDLSSLSTCLGPLSQNPPKETLGSCGLGAGRASSARANKPLACHCQAPHGSSASWFSYAFDAARLCSTAAAKLHFDLRVELNRRNARVHPPDPRHAQGGVNGTPTDPPPGYSADVAAARRGSAPCGTAPSRRRVEPPVRREVEPLSAIDCPLTGSFTPQSHGIALVLNIDGLPVLYESARPPSVLSVAAIARQLH</sequence>
<evidence type="ECO:0000313" key="4">
    <source>
        <dbReference type="Proteomes" id="UP000008810"/>
    </source>
</evidence>
<proteinExistence type="predicted"/>
<dbReference type="Proteomes" id="UP000008810">
    <property type="component" value="Chromosome 4"/>
</dbReference>
<gene>
    <name evidence="2" type="ORF">BRADI_4g18938v3</name>
</gene>
<organism evidence="2">
    <name type="scientific">Brachypodium distachyon</name>
    <name type="common">Purple false brome</name>
    <name type="synonym">Trachynia distachya</name>
    <dbReference type="NCBI Taxonomy" id="15368"/>
    <lineage>
        <taxon>Eukaryota</taxon>
        <taxon>Viridiplantae</taxon>
        <taxon>Streptophyta</taxon>
        <taxon>Embryophyta</taxon>
        <taxon>Tracheophyta</taxon>
        <taxon>Spermatophyta</taxon>
        <taxon>Magnoliopsida</taxon>
        <taxon>Liliopsida</taxon>
        <taxon>Poales</taxon>
        <taxon>Poaceae</taxon>
        <taxon>BOP clade</taxon>
        <taxon>Pooideae</taxon>
        <taxon>Stipodae</taxon>
        <taxon>Brachypodieae</taxon>
        <taxon>Brachypodium</taxon>
    </lineage>
</organism>
<reference evidence="2" key="2">
    <citation type="submission" date="2017-06" db="EMBL/GenBank/DDBJ databases">
        <title>WGS assembly of Brachypodium distachyon.</title>
        <authorList>
            <consortium name="The International Brachypodium Initiative"/>
            <person name="Lucas S."/>
            <person name="Harmon-Smith M."/>
            <person name="Lail K."/>
            <person name="Tice H."/>
            <person name="Grimwood J."/>
            <person name="Bruce D."/>
            <person name="Barry K."/>
            <person name="Shu S."/>
            <person name="Lindquist E."/>
            <person name="Wang M."/>
            <person name="Pitluck S."/>
            <person name="Vogel J.P."/>
            <person name="Garvin D.F."/>
            <person name="Mockler T.C."/>
            <person name="Schmutz J."/>
            <person name="Rokhsar D."/>
            <person name="Bevan M.W."/>
        </authorList>
    </citation>
    <scope>NUCLEOTIDE SEQUENCE</scope>
    <source>
        <strain evidence="2">Bd21</strain>
    </source>
</reference>
<reference evidence="3" key="3">
    <citation type="submission" date="2018-08" db="UniProtKB">
        <authorList>
            <consortium name="EnsemblPlants"/>
        </authorList>
    </citation>
    <scope>IDENTIFICATION</scope>
    <source>
        <strain evidence="3">cv. Bd21</strain>
    </source>
</reference>